<dbReference type="SUPFAM" id="SSF143749">
    <property type="entry name" value="Phage tail protein-like"/>
    <property type="match status" value="1"/>
</dbReference>
<dbReference type="InterPro" id="IPR018602">
    <property type="entry name" value="Gp37/STM4215"/>
</dbReference>
<dbReference type="Proteomes" id="UP001146019">
    <property type="component" value="Unassembled WGS sequence"/>
</dbReference>
<comment type="caution">
    <text evidence="1">The sequence shown here is derived from an EMBL/GenBank/DDBJ whole genome shotgun (WGS) entry which is preliminary data.</text>
</comment>
<dbReference type="EMBL" id="JAPKMY010000001">
    <property type="protein sequence ID" value="MCX5466495.1"/>
    <property type="molecule type" value="Genomic_DNA"/>
</dbReference>
<evidence type="ECO:0000313" key="2">
    <source>
        <dbReference type="Proteomes" id="UP001146019"/>
    </source>
</evidence>
<reference evidence="1" key="1">
    <citation type="submission" date="2022-11" db="EMBL/GenBank/DDBJ databases">
        <title>Biodiversity and phylogenetic relationships of bacteria.</title>
        <authorList>
            <person name="Machado R.A.R."/>
            <person name="Bhat A."/>
            <person name="Loulou A."/>
            <person name="Kallel S."/>
        </authorList>
    </citation>
    <scope>NUCLEOTIDE SEQUENCE</scope>
    <source>
        <strain evidence="1">A-IN1</strain>
    </source>
</reference>
<name>A0A9X3IG71_9GAMM</name>
<organism evidence="1 2">
    <name type="scientific">Acinetobacter nematophilus</name>
    <dbReference type="NCBI Taxonomy" id="2994642"/>
    <lineage>
        <taxon>Bacteria</taxon>
        <taxon>Pseudomonadati</taxon>
        <taxon>Pseudomonadota</taxon>
        <taxon>Gammaproteobacteria</taxon>
        <taxon>Moraxellales</taxon>
        <taxon>Moraxellaceae</taxon>
        <taxon>Acinetobacter</taxon>
    </lineage>
</organism>
<dbReference type="InterPro" id="IPR038042">
    <property type="entry name" value="Gp37-like"/>
</dbReference>
<dbReference type="AlphaFoldDB" id="A0A9X3IG71"/>
<protein>
    <submittedName>
        <fullName evidence="1">Gp37 family protein</fullName>
    </submittedName>
</protein>
<sequence>MAQDVDSITQDIIDDYVARLTEHHKNLSVKETPDNPSNYALRHPVGEILVQYTSSDFAEPDNTGGNYPNAPVVDRPQRRRVNIQLTLVLKSLKGANGTTATLDQVRNSLKKFRPRHCLTQVYFLGEGFISEKQGIWQYGLRTAVELWEK</sequence>
<dbReference type="RefSeq" id="WP_266129013.1">
    <property type="nucleotide sequence ID" value="NZ_JAPKMY010000001.1"/>
</dbReference>
<accession>A0A9X3IG71</accession>
<dbReference type="Pfam" id="PF09646">
    <property type="entry name" value="Gp37"/>
    <property type="match status" value="1"/>
</dbReference>
<keyword evidence="2" id="KW-1185">Reference proteome</keyword>
<dbReference type="InterPro" id="IPR035934">
    <property type="entry name" value="Phage_tail_protein-like_sf"/>
</dbReference>
<dbReference type="Gene3D" id="3.30.2000.10">
    <property type="entry name" value="Phage tail protein-like"/>
    <property type="match status" value="1"/>
</dbReference>
<gene>
    <name evidence="1" type="ORF">OSH00_01945</name>
</gene>
<proteinExistence type="predicted"/>
<evidence type="ECO:0000313" key="1">
    <source>
        <dbReference type="EMBL" id="MCX5466495.1"/>
    </source>
</evidence>